<dbReference type="SMART" id="SM00248">
    <property type="entry name" value="ANK"/>
    <property type="match status" value="3"/>
</dbReference>
<dbReference type="GO" id="GO:0042742">
    <property type="term" value="P:defense response to bacterium"/>
    <property type="evidence" value="ECO:0007669"/>
    <property type="project" value="UniProtKB-ARBA"/>
</dbReference>
<dbReference type="InterPro" id="IPR021094">
    <property type="entry name" value="NPR1/NIM1-like_C"/>
</dbReference>
<evidence type="ECO:0000256" key="12">
    <source>
        <dbReference type="ARBA" id="ARBA00034306"/>
    </source>
</evidence>
<dbReference type="InterPro" id="IPR011333">
    <property type="entry name" value="SKP1/BTB/POZ_sf"/>
</dbReference>
<evidence type="ECO:0000256" key="4">
    <source>
        <dbReference type="ARBA" id="ARBA00022723"/>
    </source>
</evidence>
<dbReference type="Pfam" id="PF00651">
    <property type="entry name" value="BTB"/>
    <property type="match status" value="1"/>
</dbReference>
<dbReference type="GO" id="GO:0016604">
    <property type="term" value="C:nuclear body"/>
    <property type="evidence" value="ECO:0007669"/>
    <property type="project" value="UniProtKB-SubCell"/>
</dbReference>
<feature type="domain" description="C2HC NPR-type" evidence="17">
    <location>
        <begin position="185"/>
        <end position="199"/>
    </location>
</feature>
<feature type="non-terminal residue" evidence="18">
    <location>
        <position position="1"/>
    </location>
</feature>
<evidence type="ECO:0000256" key="5">
    <source>
        <dbReference type="ARBA" id="ARBA00022737"/>
    </source>
</evidence>
<dbReference type="GO" id="GO:0050832">
    <property type="term" value="P:defense response to fungus"/>
    <property type="evidence" value="ECO:0007669"/>
    <property type="project" value="TreeGrafter"/>
</dbReference>
<dbReference type="GO" id="GO:2000022">
    <property type="term" value="P:regulation of jasmonic acid mediated signaling pathway"/>
    <property type="evidence" value="ECO:0007669"/>
    <property type="project" value="InterPro"/>
</dbReference>
<accession>A0A1D1ZGD3</accession>
<dbReference type="PANTHER" id="PTHR46475">
    <property type="entry name" value="REGULATORY PROTEIN NPR3"/>
    <property type="match status" value="1"/>
</dbReference>
<evidence type="ECO:0000256" key="7">
    <source>
        <dbReference type="ARBA" id="ARBA00022786"/>
    </source>
</evidence>
<dbReference type="Gene3D" id="1.25.40.20">
    <property type="entry name" value="Ankyrin repeat-containing domain"/>
    <property type="match status" value="1"/>
</dbReference>
<reference evidence="18" key="1">
    <citation type="submission" date="2015-07" db="EMBL/GenBank/DDBJ databases">
        <title>Transcriptome Assembly of Anthurium amnicola.</title>
        <authorList>
            <person name="Suzuki J."/>
        </authorList>
    </citation>
    <scope>NUCLEOTIDE SEQUENCE</scope>
</reference>
<keyword evidence="8" id="KW-0611">Plant defense</keyword>
<evidence type="ECO:0000256" key="11">
    <source>
        <dbReference type="ARBA" id="ARBA00023242"/>
    </source>
</evidence>
<dbReference type="PROSITE" id="PS52046">
    <property type="entry name" value="ZF_C2HC_NPR"/>
    <property type="match status" value="1"/>
</dbReference>
<dbReference type="AlphaFoldDB" id="A0A1D1ZGD3"/>
<evidence type="ECO:0000259" key="16">
    <source>
        <dbReference type="PROSITE" id="PS50097"/>
    </source>
</evidence>
<evidence type="ECO:0000256" key="2">
    <source>
        <dbReference type="ARBA" id="ARBA00004906"/>
    </source>
</evidence>
<dbReference type="Pfam" id="PF12313">
    <property type="entry name" value="NPR1_like_C"/>
    <property type="match status" value="1"/>
</dbReference>
<dbReference type="GO" id="GO:0005737">
    <property type="term" value="C:cytoplasm"/>
    <property type="evidence" value="ECO:0007669"/>
    <property type="project" value="UniProtKB-SubCell"/>
</dbReference>
<dbReference type="PANTHER" id="PTHR46475:SF1">
    <property type="entry name" value="REGULATORY PROTEIN NPR2"/>
    <property type="match status" value="1"/>
</dbReference>
<evidence type="ECO:0000256" key="15">
    <source>
        <dbReference type="SAM" id="MobiDB-lite"/>
    </source>
</evidence>
<keyword evidence="6 14" id="KW-0863">Zinc-finger</keyword>
<keyword evidence="3" id="KW-0963">Cytoplasm</keyword>
<dbReference type="Pfam" id="PF11900">
    <property type="entry name" value="DUF3420"/>
    <property type="match status" value="1"/>
</dbReference>
<keyword evidence="9" id="KW-0862">Zinc</keyword>
<comment type="pathway">
    <text evidence="2">Protein modification; protein ubiquitination.</text>
</comment>
<sequence length="627" mass="68918">LEPVRRRRSPLSPPRQGRAGLLLPSTTSPGTVVLCSALPCSGAPRPAGQMAGDVPMGFSDSENSSSSVCCPSEEPAGACTPDVAALRLLSSNLESLFQSPEFGFCADARISVRSGCPPCPREVGVHRCVLSARSPFFRELFAREKGKAEFDMKALVRELEVGYDALLAVLGYVYGGRVGPLPVGVCVCVDELCPHVGCRPAVDFMVQVLFASFTFQITELVSLYQRRILDILENVACDDMLVILSVANLCNKACGGLLTRCIEIVTNSVLDAVSLEKALPPDILKQILESRVSQGLNGPESSIFPDKHVKRIHRALDSDDVELVRMLLKEGNTSLDDAYALHYAVAYCDAKITIELLEIGLADVNHRNLRGYTVLHIVAMRKEPKIIVSLLTKGARTADITTDGRNALQIAKRLTKYVDYYRTTEEGTPSPKDRLCVEILEQADRRDPQPGEASVTLAMAGDDVRTKLLYLENRVALARLLFPMEAKVAMDIAQVDGTLEFTLGNNANLSAGNKRSAVDLNDTPFNIKKEHLLRIRALSKTVELGKRFFPRCSKVLDKIMDDETGDLAWLGNETSEERFLKKKRYQELQDILRQAFNEDKEDNDMSSLSSSSSSTSAGVIRTKFMKK</sequence>
<evidence type="ECO:0000256" key="8">
    <source>
        <dbReference type="ARBA" id="ARBA00022821"/>
    </source>
</evidence>
<dbReference type="Gene3D" id="3.30.710.10">
    <property type="entry name" value="Potassium Channel Kv1.1, Chain A"/>
    <property type="match status" value="1"/>
</dbReference>
<dbReference type="CDD" id="cd18310">
    <property type="entry name" value="BTB_POZ_NPR_plant"/>
    <property type="match status" value="1"/>
</dbReference>
<dbReference type="SMART" id="SM00225">
    <property type="entry name" value="BTB"/>
    <property type="match status" value="1"/>
</dbReference>
<protein>
    <submittedName>
        <fullName evidence="18">Regulatory protein NPR1</fullName>
    </submittedName>
</protein>
<evidence type="ECO:0000256" key="10">
    <source>
        <dbReference type="ARBA" id="ARBA00023043"/>
    </source>
</evidence>
<evidence type="ECO:0000313" key="18">
    <source>
        <dbReference type="EMBL" id="JAT66036.1"/>
    </source>
</evidence>
<keyword evidence="5" id="KW-0677">Repeat</keyword>
<evidence type="ECO:0000256" key="13">
    <source>
        <dbReference type="ARBA" id="ARBA00044947"/>
    </source>
</evidence>
<dbReference type="GO" id="GO:0008270">
    <property type="term" value="F:zinc ion binding"/>
    <property type="evidence" value="ECO:0007669"/>
    <property type="project" value="UniProtKB-KW"/>
</dbReference>
<evidence type="ECO:0000256" key="14">
    <source>
        <dbReference type="PROSITE-ProRule" id="PRU01391"/>
    </source>
</evidence>
<dbReference type="InterPro" id="IPR036770">
    <property type="entry name" value="Ankyrin_rpt-contain_sf"/>
</dbReference>
<dbReference type="InterPro" id="IPR024228">
    <property type="entry name" value="NPR_central_dom"/>
</dbReference>
<dbReference type="InterPro" id="IPR057250">
    <property type="entry name" value="Znf_C2HC_NPR-type"/>
</dbReference>
<dbReference type="PROSITE" id="PS50097">
    <property type="entry name" value="BTB"/>
    <property type="match status" value="1"/>
</dbReference>
<feature type="region of interest" description="Disordered" evidence="15">
    <location>
        <begin position="1"/>
        <end position="25"/>
    </location>
</feature>
<dbReference type="InterPro" id="IPR044292">
    <property type="entry name" value="NPR"/>
</dbReference>
<dbReference type="InterPro" id="IPR002110">
    <property type="entry name" value="Ankyrin_rpt"/>
</dbReference>
<evidence type="ECO:0000259" key="17">
    <source>
        <dbReference type="PROSITE" id="PS52046"/>
    </source>
</evidence>
<keyword evidence="4" id="KW-0479">Metal-binding</keyword>
<dbReference type="FunFam" id="1.25.40.20:FF:000239">
    <property type="entry name" value="BTB/POZ domain and ankyrin repeat-containing protein NPR1"/>
    <property type="match status" value="1"/>
</dbReference>
<evidence type="ECO:0000256" key="9">
    <source>
        <dbReference type="ARBA" id="ARBA00022833"/>
    </source>
</evidence>
<dbReference type="EMBL" id="GDJX01001900">
    <property type="protein sequence ID" value="JAT66036.1"/>
    <property type="molecule type" value="Transcribed_RNA"/>
</dbReference>
<evidence type="ECO:0000256" key="6">
    <source>
        <dbReference type="ARBA" id="ARBA00022771"/>
    </source>
</evidence>
<keyword evidence="11" id="KW-0539">Nucleus</keyword>
<evidence type="ECO:0000256" key="3">
    <source>
        <dbReference type="ARBA" id="ARBA00022490"/>
    </source>
</evidence>
<comment type="subcellular location">
    <subcellularLocation>
        <location evidence="1">Cytoplasm</location>
    </subcellularLocation>
    <subcellularLocation>
        <location evidence="12">Nucleus</location>
        <location evidence="12">Nuclear body</location>
    </subcellularLocation>
</comment>
<dbReference type="GO" id="GO:2000031">
    <property type="term" value="P:regulation of salicylic acid mediated signaling pathway"/>
    <property type="evidence" value="ECO:0007669"/>
    <property type="project" value="InterPro"/>
</dbReference>
<dbReference type="InterPro" id="IPR000210">
    <property type="entry name" value="BTB/POZ_dom"/>
</dbReference>
<feature type="region of interest" description="Disordered" evidence="15">
    <location>
        <begin position="596"/>
        <end position="621"/>
    </location>
</feature>
<dbReference type="SUPFAM" id="SSF48403">
    <property type="entry name" value="Ankyrin repeat"/>
    <property type="match status" value="1"/>
</dbReference>
<keyword evidence="7" id="KW-0833">Ubl conjugation pathway</keyword>
<name>A0A1D1ZGD3_9ARAE</name>
<comment type="similarity">
    <text evidence="13">Belongs to the plant 'ANKYRIN-BTB/POZ' family. 'NPR1-like' subfamily.</text>
</comment>
<comment type="caution">
    <text evidence="14">Lacks conserved residue(s) required for the propagation of feature annotation.</text>
</comment>
<feature type="compositionally biased region" description="Low complexity" evidence="15">
    <location>
        <begin position="606"/>
        <end position="616"/>
    </location>
</feature>
<gene>
    <name evidence="18" type="primary">NPR1_0</name>
    <name evidence="18" type="ORF">g.31086</name>
</gene>
<evidence type="ECO:0000256" key="1">
    <source>
        <dbReference type="ARBA" id="ARBA00004496"/>
    </source>
</evidence>
<dbReference type="GO" id="GO:0009862">
    <property type="term" value="P:systemic acquired resistance, salicylic acid mediated signaling pathway"/>
    <property type="evidence" value="ECO:0007669"/>
    <property type="project" value="InterPro"/>
</dbReference>
<keyword evidence="10" id="KW-0040">ANK repeat</keyword>
<feature type="domain" description="BTB" evidence="16">
    <location>
        <begin position="106"/>
        <end position="182"/>
    </location>
</feature>
<organism evidence="18">
    <name type="scientific">Anthurium amnicola</name>
    <dbReference type="NCBI Taxonomy" id="1678845"/>
    <lineage>
        <taxon>Eukaryota</taxon>
        <taxon>Viridiplantae</taxon>
        <taxon>Streptophyta</taxon>
        <taxon>Embryophyta</taxon>
        <taxon>Tracheophyta</taxon>
        <taxon>Spermatophyta</taxon>
        <taxon>Magnoliopsida</taxon>
        <taxon>Liliopsida</taxon>
        <taxon>Araceae</taxon>
        <taxon>Pothoideae</taxon>
        <taxon>Potheae</taxon>
        <taxon>Anthurium</taxon>
    </lineage>
</organism>
<dbReference type="SUPFAM" id="SSF54695">
    <property type="entry name" value="POZ domain"/>
    <property type="match status" value="1"/>
</dbReference>
<proteinExistence type="inferred from homology"/>